<gene>
    <name evidence="2" type="ORF">THTE_3867</name>
</gene>
<dbReference type="KEGG" id="ttf:THTE_3867"/>
<name>A0A286RKK3_9BACT</name>
<dbReference type="AlphaFoldDB" id="A0A286RKK3"/>
<feature type="region of interest" description="Disordered" evidence="1">
    <location>
        <begin position="1"/>
        <end position="37"/>
    </location>
</feature>
<proteinExistence type="predicted"/>
<organism evidence="2 3">
    <name type="scientific">Thermogutta terrifontis</name>
    <dbReference type="NCBI Taxonomy" id="1331910"/>
    <lineage>
        <taxon>Bacteria</taxon>
        <taxon>Pseudomonadati</taxon>
        <taxon>Planctomycetota</taxon>
        <taxon>Planctomycetia</taxon>
        <taxon>Pirellulales</taxon>
        <taxon>Thermoguttaceae</taxon>
        <taxon>Thermogutta</taxon>
    </lineage>
</organism>
<evidence type="ECO:0000313" key="3">
    <source>
        <dbReference type="Proteomes" id="UP000215086"/>
    </source>
</evidence>
<protein>
    <submittedName>
        <fullName evidence="2">Uncharacterized protein</fullName>
    </submittedName>
</protein>
<evidence type="ECO:0000313" key="2">
    <source>
        <dbReference type="EMBL" id="ASV76468.1"/>
    </source>
</evidence>
<keyword evidence="3" id="KW-1185">Reference proteome</keyword>
<reference evidence="2 3" key="1">
    <citation type="journal article" name="Front. Microbiol.">
        <title>Sugar Metabolism of the First Thermophilic Planctomycete Thermogutta terrifontis: Comparative Genomic and Transcriptomic Approaches.</title>
        <authorList>
            <person name="Elcheninov A.G."/>
            <person name="Menzel P."/>
            <person name="Gudbergsdottir S.R."/>
            <person name="Slesarev A.I."/>
            <person name="Kadnikov V.V."/>
            <person name="Krogh A."/>
            <person name="Bonch-Osmolovskaya E.A."/>
            <person name="Peng X."/>
            <person name="Kublanov I.V."/>
        </authorList>
    </citation>
    <scope>NUCLEOTIDE SEQUENCE [LARGE SCALE GENOMIC DNA]</scope>
    <source>
        <strain evidence="2 3">R1</strain>
    </source>
</reference>
<evidence type="ECO:0000256" key="1">
    <source>
        <dbReference type="SAM" id="MobiDB-lite"/>
    </source>
</evidence>
<sequence>MIVGHANHRSRFNTLRASPATTDEPDPKARRKIAKVS</sequence>
<dbReference type="Proteomes" id="UP000215086">
    <property type="component" value="Chromosome"/>
</dbReference>
<dbReference type="EMBL" id="CP018477">
    <property type="protein sequence ID" value="ASV76468.1"/>
    <property type="molecule type" value="Genomic_DNA"/>
</dbReference>
<feature type="compositionally biased region" description="Basic residues" evidence="1">
    <location>
        <begin position="1"/>
        <end position="11"/>
    </location>
</feature>
<accession>A0A286RKK3</accession>
<feature type="compositionally biased region" description="Polar residues" evidence="1">
    <location>
        <begin position="12"/>
        <end position="21"/>
    </location>
</feature>